<dbReference type="InterPro" id="IPR006578">
    <property type="entry name" value="MADF-dom"/>
</dbReference>
<protein>
    <recommendedName>
        <fullName evidence="2">MADF domain-containing protein</fullName>
    </recommendedName>
</protein>
<gene>
    <name evidence="3" type="ORF">F2P81_015841</name>
</gene>
<evidence type="ECO:0000259" key="2">
    <source>
        <dbReference type="PROSITE" id="PS51029"/>
    </source>
</evidence>
<feature type="domain" description="MADF" evidence="2">
    <location>
        <begin position="220"/>
        <end position="314"/>
    </location>
</feature>
<dbReference type="PROSITE" id="PS51029">
    <property type="entry name" value="MADF"/>
    <property type="match status" value="2"/>
</dbReference>
<evidence type="ECO:0000313" key="3">
    <source>
        <dbReference type="EMBL" id="KAF0031286.1"/>
    </source>
</evidence>
<dbReference type="EMBL" id="VEVO01000014">
    <property type="protein sequence ID" value="KAF0031286.1"/>
    <property type="molecule type" value="Genomic_DNA"/>
</dbReference>
<evidence type="ECO:0000313" key="4">
    <source>
        <dbReference type="Proteomes" id="UP000438429"/>
    </source>
</evidence>
<name>A0A6A4S7V4_SCOMX</name>
<feature type="region of interest" description="Disordered" evidence="1">
    <location>
        <begin position="391"/>
        <end position="421"/>
    </location>
</feature>
<dbReference type="SMART" id="SM00595">
    <property type="entry name" value="MADF"/>
    <property type="match status" value="3"/>
</dbReference>
<evidence type="ECO:0000256" key="1">
    <source>
        <dbReference type="SAM" id="MobiDB-lite"/>
    </source>
</evidence>
<feature type="compositionally biased region" description="Low complexity" evidence="1">
    <location>
        <begin position="603"/>
        <end position="617"/>
    </location>
</feature>
<feature type="compositionally biased region" description="Low complexity" evidence="1">
    <location>
        <begin position="391"/>
        <end position="402"/>
    </location>
</feature>
<dbReference type="Pfam" id="PF10545">
    <property type="entry name" value="MADF_DNA_bdg"/>
    <property type="match status" value="3"/>
</dbReference>
<accession>A0A6A4S7V4</accession>
<dbReference type="PANTHER" id="PTHR21505:SF12">
    <property type="entry name" value="MADF DOMAIN-CONTAINING PROTEIN-RELATED"/>
    <property type="match status" value="1"/>
</dbReference>
<reference evidence="3 4" key="1">
    <citation type="submission" date="2019-06" db="EMBL/GenBank/DDBJ databases">
        <title>Draft genomes of female and male turbot (Scophthalmus maximus).</title>
        <authorList>
            <person name="Xu H."/>
            <person name="Xu X.-W."/>
            <person name="Shao C."/>
            <person name="Chen S."/>
        </authorList>
    </citation>
    <scope>NUCLEOTIDE SEQUENCE [LARGE SCALE GENOMIC DNA]</scope>
    <source>
        <strain evidence="3">Ysfricsl-2016a</strain>
        <tissue evidence="3">Blood</tissue>
    </source>
</reference>
<proteinExistence type="predicted"/>
<sequence length="692" mass="78324">MFEFFNGIVCEVERDDLRHINPPLPCPSPEHSCLWNHKSESYKNRQLRWKTLEHLRILLSAHPPPVPFTGKTDPLAVNAACLTIKKNLIFNFFPVEDIKNKFKNLRTTFQRQYKMVKASKVCRSDDVFVPQWKHYQQLMFLQGCWDPDDDGGVDDDDVEPLSSLTLPQEETQSVLSPPGMIVSFLPNQTASFPSTSTSSSCFPTSNMMVKCYWTEERERALIAFYSEQSCLWNKKSENHNNRQLRLRLLEALREQLSDHSVSFSVEDLKCKFKNLRTVFNREYKVVQASRASDKLYMSKWKHYQQLLFLLESCDEDDSTDDLQLLTPQEDKDPERGDQTPSSTLSSFSSNSTQTVSVKVNNANARTSAGAAYQILVSTCPDNLRLANQTAASTLPTSPSASPVDTKPGANPSPRNFCASAPVESDSRASADSRCHWGEAKVQQLISFYSEHSCLWNHKSESYRNRLLRQNLLETLSGVLSDNEPVPFTVEDIKTKFRNLRTIFQREHKSVSSNKTCGSEDFYLPKWKHYRDLMFLCDSCDEDERPEGLHFHGPRESGTLCLDSQATPPSLHYHATTQTATGLNIMPRSLGAPPSPTPPDSRRSSPSSSPSPSTSSSHADSRAPGRKRASRRAPPTMSEMLDLMRMFCQSQTASPHAGFLKYVEECLNETPPDKVKKLKKKIIETIHSVSEEV</sequence>
<organism evidence="3 4">
    <name type="scientific">Scophthalmus maximus</name>
    <name type="common">Turbot</name>
    <name type="synonym">Psetta maxima</name>
    <dbReference type="NCBI Taxonomy" id="52904"/>
    <lineage>
        <taxon>Eukaryota</taxon>
        <taxon>Metazoa</taxon>
        <taxon>Chordata</taxon>
        <taxon>Craniata</taxon>
        <taxon>Vertebrata</taxon>
        <taxon>Euteleostomi</taxon>
        <taxon>Actinopterygii</taxon>
        <taxon>Neopterygii</taxon>
        <taxon>Teleostei</taxon>
        <taxon>Neoteleostei</taxon>
        <taxon>Acanthomorphata</taxon>
        <taxon>Carangaria</taxon>
        <taxon>Pleuronectiformes</taxon>
        <taxon>Pleuronectoidei</taxon>
        <taxon>Scophthalmidae</taxon>
        <taxon>Scophthalmus</taxon>
    </lineage>
</organism>
<dbReference type="AlphaFoldDB" id="A0A6A4S7V4"/>
<feature type="compositionally biased region" description="Low complexity" evidence="1">
    <location>
        <begin position="339"/>
        <end position="350"/>
    </location>
</feature>
<dbReference type="PANTHER" id="PTHR21505">
    <property type="entry name" value="MADF DOMAIN-CONTAINING PROTEIN-RELATED"/>
    <property type="match status" value="1"/>
</dbReference>
<feature type="domain" description="MADF" evidence="2">
    <location>
        <begin position="443"/>
        <end position="540"/>
    </location>
</feature>
<feature type="region of interest" description="Disordered" evidence="1">
    <location>
        <begin position="319"/>
        <end position="350"/>
    </location>
</feature>
<feature type="region of interest" description="Disordered" evidence="1">
    <location>
        <begin position="579"/>
        <end position="633"/>
    </location>
</feature>
<feature type="compositionally biased region" description="Basic and acidic residues" evidence="1">
    <location>
        <begin position="328"/>
        <end position="337"/>
    </location>
</feature>
<comment type="caution">
    <text evidence="3">The sequence shown here is derived from an EMBL/GenBank/DDBJ whole genome shotgun (WGS) entry which is preliminary data.</text>
</comment>
<dbReference type="Proteomes" id="UP000438429">
    <property type="component" value="Unassembled WGS sequence"/>
</dbReference>